<dbReference type="InterPro" id="IPR012495">
    <property type="entry name" value="TadE-like_dom"/>
</dbReference>
<dbReference type="EMBL" id="BMES01000002">
    <property type="protein sequence ID" value="GGH26343.1"/>
    <property type="molecule type" value="Genomic_DNA"/>
</dbReference>
<proteinExistence type="predicted"/>
<feature type="domain" description="TadE-like" evidence="2">
    <location>
        <begin position="33"/>
        <end position="70"/>
    </location>
</feature>
<reference evidence="3" key="1">
    <citation type="journal article" date="2014" name="Int. J. Syst. Evol. Microbiol.">
        <title>Complete genome sequence of Corynebacterium casei LMG S-19264T (=DSM 44701T), isolated from a smear-ripened cheese.</title>
        <authorList>
            <consortium name="US DOE Joint Genome Institute (JGI-PGF)"/>
            <person name="Walter F."/>
            <person name="Albersmeier A."/>
            <person name="Kalinowski J."/>
            <person name="Ruckert C."/>
        </authorList>
    </citation>
    <scope>NUCLEOTIDE SEQUENCE</scope>
    <source>
        <strain evidence="3">CGMCC 1.12214</strain>
    </source>
</reference>
<evidence type="ECO:0000256" key="1">
    <source>
        <dbReference type="SAM" id="Phobius"/>
    </source>
</evidence>
<sequence length="176" mass="18964">MSAGLSSQQSRRPESFRLRAAALARRFRDDVAGAIAVEFALLAPLMFALIFVVFEISWRYYVQSTAETAVVVLAARLADPARRLSDTDAIKAEICANARVLPCGKNDTGFRVQVVQLTATTPGVQSPVQDRVAIVPGRANVIRVIHEHASIAPTGVMKTLGMAAAPVFVTAAFWAR</sequence>
<evidence type="ECO:0000313" key="4">
    <source>
        <dbReference type="Proteomes" id="UP000603912"/>
    </source>
</evidence>
<keyword evidence="4" id="KW-1185">Reference proteome</keyword>
<comment type="caution">
    <text evidence="3">The sequence shown here is derived from an EMBL/GenBank/DDBJ whole genome shotgun (WGS) entry which is preliminary data.</text>
</comment>
<dbReference type="AlphaFoldDB" id="A0A917I9Z5"/>
<keyword evidence="1" id="KW-1133">Transmembrane helix</keyword>
<dbReference type="Proteomes" id="UP000603912">
    <property type="component" value="Unassembled WGS sequence"/>
</dbReference>
<keyword evidence="1" id="KW-0812">Transmembrane</keyword>
<dbReference type="Pfam" id="PF07811">
    <property type="entry name" value="TadE"/>
    <property type="match status" value="1"/>
</dbReference>
<name>A0A917I9Z5_9HYPH</name>
<keyword evidence="1" id="KW-0472">Membrane</keyword>
<organism evidence="3 4">
    <name type="scientific">Alsobacter metallidurans</name>
    <dbReference type="NCBI Taxonomy" id="340221"/>
    <lineage>
        <taxon>Bacteria</taxon>
        <taxon>Pseudomonadati</taxon>
        <taxon>Pseudomonadota</taxon>
        <taxon>Alphaproteobacteria</taxon>
        <taxon>Hyphomicrobiales</taxon>
        <taxon>Alsobacteraceae</taxon>
        <taxon>Alsobacter</taxon>
    </lineage>
</organism>
<evidence type="ECO:0000313" key="3">
    <source>
        <dbReference type="EMBL" id="GGH26343.1"/>
    </source>
</evidence>
<evidence type="ECO:0000259" key="2">
    <source>
        <dbReference type="Pfam" id="PF07811"/>
    </source>
</evidence>
<accession>A0A917I9Z5</accession>
<gene>
    <name evidence="3" type="ORF">GCM10007036_34050</name>
</gene>
<feature type="transmembrane region" description="Helical" evidence="1">
    <location>
        <begin position="31"/>
        <end position="54"/>
    </location>
</feature>
<protein>
    <recommendedName>
        <fullName evidence="2">TadE-like domain-containing protein</fullName>
    </recommendedName>
</protein>
<reference evidence="3" key="2">
    <citation type="submission" date="2020-09" db="EMBL/GenBank/DDBJ databases">
        <authorList>
            <person name="Sun Q."/>
            <person name="Zhou Y."/>
        </authorList>
    </citation>
    <scope>NUCLEOTIDE SEQUENCE</scope>
    <source>
        <strain evidence="3">CGMCC 1.12214</strain>
    </source>
</reference>